<evidence type="ECO:0000313" key="1">
    <source>
        <dbReference type="EMBL" id="WNF26378.1"/>
    </source>
</evidence>
<gene>
    <name evidence="1" type="ORF">RI138_05845</name>
</gene>
<sequence>MTTVKATRITDRPDLSRADARIAKASTWNVGTPQRQREAVDAIRKTWESRDWPHPGLLSYSVYAGEDGATLLHYSQWTGEQAYEDFVRNNRDARNAEIDAAVPGIERVALHTYELYRSGRRAEGDTREPGCVVIVDVEFDGPDPARQRDWVDAVFEALGGDIRTPEGGIAAHFHISTDGTRVLNYAEWETAEHHIAALAAPGEGAGSPSPLWERVQKYPGMTGGGVNRYTPALSLEPGAGA</sequence>
<organism evidence="1 2">
    <name type="scientific">Streptomyces durocortorensis</name>
    <dbReference type="NCBI Taxonomy" id="2811104"/>
    <lineage>
        <taxon>Bacteria</taxon>
        <taxon>Bacillati</taxon>
        <taxon>Actinomycetota</taxon>
        <taxon>Actinomycetes</taxon>
        <taxon>Kitasatosporales</taxon>
        <taxon>Streptomycetaceae</taxon>
        <taxon>Streptomyces</taxon>
    </lineage>
</organism>
<dbReference type="GO" id="GO:0004497">
    <property type="term" value="F:monooxygenase activity"/>
    <property type="evidence" value="ECO:0007669"/>
    <property type="project" value="UniProtKB-KW"/>
</dbReference>
<evidence type="ECO:0000313" key="2">
    <source>
        <dbReference type="Proteomes" id="UP001303236"/>
    </source>
</evidence>
<dbReference type="Proteomes" id="UP001303236">
    <property type="component" value="Chromosome"/>
</dbReference>
<dbReference type="Gene3D" id="3.30.70.100">
    <property type="match status" value="2"/>
</dbReference>
<dbReference type="EMBL" id="CP134500">
    <property type="protein sequence ID" value="WNF26378.1"/>
    <property type="molecule type" value="Genomic_DNA"/>
</dbReference>
<proteinExistence type="predicted"/>
<name>A0ABY9VRY8_9ACTN</name>
<protein>
    <submittedName>
        <fullName evidence="1">Antibiotic biosynthesis monooxygenase</fullName>
    </submittedName>
</protein>
<dbReference type="SUPFAM" id="SSF54909">
    <property type="entry name" value="Dimeric alpha+beta barrel"/>
    <property type="match status" value="2"/>
</dbReference>
<accession>A0ABY9VRY8</accession>
<keyword evidence="1" id="KW-0560">Oxidoreductase</keyword>
<reference evidence="1 2" key="1">
    <citation type="submission" date="2023-09" db="EMBL/GenBank/DDBJ databases">
        <title>Genome completion map analysis of the actinomycetes C11-1.</title>
        <authorList>
            <person name="Qin P."/>
            <person name="Guan P."/>
        </authorList>
    </citation>
    <scope>NUCLEOTIDE SEQUENCE [LARGE SCALE GENOMIC DNA]</scope>
    <source>
        <strain evidence="1 2">C11-1</strain>
    </source>
</reference>
<dbReference type="InterPro" id="IPR011008">
    <property type="entry name" value="Dimeric_a/b-barrel"/>
</dbReference>
<keyword evidence="2" id="KW-1185">Reference proteome</keyword>
<keyword evidence="1" id="KW-0503">Monooxygenase</keyword>